<organism evidence="1 2">
    <name type="scientific">Saccharopolyspora hordei</name>
    <dbReference type="NCBI Taxonomy" id="1838"/>
    <lineage>
        <taxon>Bacteria</taxon>
        <taxon>Bacillati</taxon>
        <taxon>Actinomycetota</taxon>
        <taxon>Actinomycetes</taxon>
        <taxon>Pseudonocardiales</taxon>
        <taxon>Pseudonocardiaceae</taxon>
        <taxon>Saccharopolyspora</taxon>
    </lineage>
</organism>
<name>A0A853ABP9_9PSEU</name>
<dbReference type="AlphaFoldDB" id="A0A853ABP9"/>
<accession>A0A853ABP9</accession>
<comment type="caution">
    <text evidence="1">The sequence shown here is derived from an EMBL/GenBank/DDBJ whole genome shotgun (WGS) entry which is preliminary data.</text>
</comment>
<reference evidence="1 2" key="1">
    <citation type="submission" date="2020-07" db="EMBL/GenBank/DDBJ databases">
        <title>Sequencing the genomes of 1000 actinobacteria strains.</title>
        <authorList>
            <person name="Klenk H.-P."/>
        </authorList>
    </citation>
    <scope>NUCLEOTIDE SEQUENCE [LARGE SCALE GENOMIC DNA]</scope>
    <source>
        <strain evidence="1 2">DSM 44065</strain>
    </source>
</reference>
<dbReference type="EMBL" id="JACCFJ010000001">
    <property type="protein sequence ID" value="NYI81824.1"/>
    <property type="molecule type" value="Genomic_DNA"/>
</dbReference>
<evidence type="ECO:0000313" key="2">
    <source>
        <dbReference type="Proteomes" id="UP000587002"/>
    </source>
</evidence>
<dbReference type="Proteomes" id="UP000587002">
    <property type="component" value="Unassembled WGS sequence"/>
</dbReference>
<dbReference type="RefSeq" id="WP_218888171.1">
    <property type="nucleotide sequence ID" value="NZ_BAABFH010000001.1"/>
</dbReference>
<keyword evidence="2" id="KW-1185">Reference proteome</keyword>
<gene>
    <name evidence="1" type="ORF">HNR68_000454</name>
</gene>
<sequence length="72" mass="7582">MWPTEDPCEQLRWRIPCRPPTTGTMSVLVVGDRVAVVLPPGGTLVFTADEADGLATLLDQAVGFATSGGPSR</sequence>
<evidence type="ECO:0000313" key="1">
    <source>
        <dbReference type="EMBL" id="NYI81824.1"/>
    </source>
</evidence>
<protein>
    <submittedName>
        <fullName evidence="1">Uncharacterized protein</fullName>
    </submittedName>
</protein>
<proteinExistence type="predicted"/>